<reference evidence="1" key="1">
    <citation type="submission" date="2021-01" db="EMBL/GenBank/DDBJ databases">
        <authorList>
            <consortium name="Genoscope - CEA"/>
            <person name="William W."/>
        </authorList>
    </citation>
    <scope>NUCLEOTIDE SEQUENCE</scope>
</reference>
<gene>
    <name evidence="1" type="ORF">PSON_ATCC_30995.1.T3000006</name>
</gene>
<dbReference type="Proteomes" id="UP000692954">
    <property type="component" value="Unassembled WGS sequence"/>
</dbReference>
<protein>
    <submittedName>
        <fullName evidence="1">Uncharacterized protein</fullName>
    </submittedName>
</protein>
<keyword evidence="2" id="KW-1185">Reference proteome</keyword>
<comment type="caution">
    <text evidence="1">The sequence shown here is derived from an EMBL/GenBank/DDBJ whole genome shotgun (WGS) entry which is preliminary data.</text>
</comment>
<proteinExistence type="predicted"/>
<name>A0A8S1RRU4_9CILI</name>
<accession>A0A8S1RRU4</accession>
<organism evidence="1 2">
    <name type="scientific">Paramecium sonneborni</name>
    <dbReference type="NCBI Taxonomy" id="65129"/>
    <lineage>
        <taxon>Eukaryota</taxon>
        <taxon>Sar</taxon>
        <taxon>Alveolata</taxon>
        <taxon>Ciliophora</taxon>
        <taxon>Intramacronucleata</taxon>
        <taxon>Oligohymenophorea</taxon>
        <taxon>Peniculida</taxon>
        <taxon>Parameciidae</taxon>
        <taxon>Paramecium</taxon>
    </lineage>
</organism>
<evidence type="ECO:0000313" key="2">
    <source>
        <dbReference type="Proteomes" id="UP000692954"/>
    </source>
</evidence>
<dbReference type="EMBL" id="CAJJDN010000300">
    <property type="protein sequence ID" value="CAD8130546.1"/>
    <property type="molecule type" value="Genomic_DNA"/>
</dbReference>
<sequence>MVRKMVKDQKPKDRKILNMIEHISQKQYQVSQKLDLTWMKFTELGYPQYQIPNCKFLKTKWNGRILKKNFAK</sequence>
<evidence type="ECO:0000313" key="1">
    <source>
        <dbReference type="EMBL" id="CAD8130546.1"/>
    </source>
</evidence>
<dbReference type="AlphaFoldDB" id="A0A8S1RRU4"/>